<dbReference type="GO" id="GO:0016491">
    <property type="term" value="F:oxidoreductase activity"/>
    <property type="evidence" value="ECO:0007669"/>
    <property type="project" value="InterPro"/>
</dbReference>
<feature type="region of interest" description="Disordered" evidence="5">
    <location>
        <begin position="341"/>
        <end position="367"/>
    </location>
</feature>
<feature type="repeat" description="ANK" evidence="4">
    <location>
        <begin position="279"/>
        <end position="301"/>
    </location>
</feature>
<protein>
    <submittedName>
        <fullName evidence="7">Myb-like DNA-binding protein bas1</fullName>
    </submittedName>
</protein>
<dbReference type="InterPro" id="IPR036770">
    <property type="entry name" value="Ankyrin_rpt-contain_sf"/>
</dbReference>
<dbReference type="GO" id="GO:0005886">
    <property type="term" value="C:plasma membrane"/>
    <property type="evidence" value="ECO:0007669"/>
    <property type="project" value="UniProtKB-SubCell"/>
</dbReference>
<dbReference type="Gene3D" id="3.40.30.10">
    <property type="entry name" value="Glutaredoxin"/>
    <property type="match status" value="1"/>
</dbReference>
<dbReference type="PANTHER" id="PTHR24186">
    <property type="entry name" value="PROTEIN PHOSPHATASE 1 REGULATORY SUBUNIT"/>
    <property type="match status" value="1"/>
</dbReference>
<dbReference type="GO" id="GO:0016209">
    <property type="term" value="F:antioxidant activity"/>
    <property type="evidence" value="ECO:0007669"/>
    <property type="project" value="InterPro"/>
</dbReference>
<accession>A0A9D4Y7G9</accession>
<name>A0A9D4Y7G9_PEA</name>
<dbReference type="Gene3D" id="1.25.40.20">
    <property type="entry name" value="Ankyrin repeat-containing domain"/>
    <property type="match status" value="2"/>
</dbReference>
<reference evidence="7 8" key="1">
    <citation type="journal article" date="2022" name="Nat. Genet.">
        <title>Improved pea reference genome and pan-genome highlight genomic features and evolutionary characteristics.</title>
        <authorList>
            <person name="Yang T."/>
            <person name="Liu R."/>
            <person name="Luo Y."/>
            <person name="Hu S."/>
            <person name="Wang D."/>
            <person name="Wang C."/>
            <person name="Pandey M.K."/>
            <person name="Ge S."/>
            <person name="Xu Q."/>
            <person name="Li N."/>
            <person name="Li G."/>
            <person name="Huang Y."/>
            <person name="Saxena R.K."/>
            <person name="Ji Y."/>
            <person name="Li M."/>
            <person name="Yan X."/>
            <person name="He Y."/>
            <person name="Liu Y."/>
            <person name="Wang X."/>
            <person name="Xiang C."/>
            <person name="Varshney R.K."/>
            <person name="Ding H."/>
            <person name="Gao S."/>
            <person name="Zong X."/>
        </authorList>
    </citation>
    <scope>NUCLEOTIDE SEQUENCE [LARGE SCALE GENOMIC DNA]</scope>
    <source>
        <strain evidence="7 8">cv. Zhongwan 6</strain>
    </source>
</reference>
<dbReference type="Proteomes" id="UP001058974">
    <property type="component" value="Chromosome 2"/>
</dbReference>
<evidence type="ECO:0000256" key="2">
    <source>
        <dbReference type="ARBA" id="ARBA00022737"/>
    </source>
</evidence>
<dbReference type="PROSITE" id="PS50088">
    <property type="entry name" value="ANK_REPEAT"/>
    <property type="match status" value="2"/>
</dbReference>
<dbReference type="GO" id="GO:0003677">
    <property type="term" value="F:DNA binding"/>
    <property type="evidence" value="ECO:0007669"/>
    <property type="project" value="UniProtKB-KW"/>
</dbReference>
<dbReference type="AlphaFoldDB" id="A0A9D4Y7G9"/>
<comment type="subcellular location">
    <subcellularLocation>
        <location evidence="1">Cell membrane</location>
        <topology evidence="1">Peripheral membrane protein</topology>
        <orientation evidence="1">Cytoplasmic side</orientation>
    </subcellularLocation>
</comment>
<dbReference type="InterPro" id="IPR000866">
    <property type="entry name" value="AhpC/TSA"/>
</dbReference>
<evidence type="ECO:0000256" key="1">
    <source>
        <dbReference type="ARBA" id="ARBA00004413"/>
    </source>
</evidence>
<keyword evidence="2" id="KW-0677">Repeat</keyword>
<organism evidence="7 8">
    <name type="scientific">Pisum sativum</name>
    <name type="common">Garden pea</name>
    <name type="synonym">Lathyrus oleraceus</name>
    <dbReference type="NCBI Taxonomy" id="3888"/>
    <lineage>
        <taxon>Eukaryota</taxon>
        <taxon>Viridiplantae</taxon>
        <taxon>Streptophyta</taxon>
        <taxon>Embryophyta</taxon>
        <taxon>Tracheophyta</taxon>
        <taxon>Spermatophyta</taxon>
        <taxon>Magnoliopsida</taxon>
        <taxon>eudicotyledons</taxon>
        <taxon>Gunneridae</taxon>
        <taxon>Pentapetalae</taxon>
        <taxon>rosids</taxon>
        <taxon>fabids</taxon>
        <taxon>Fabales</taxon>
        <taxon>Fabaceae</taxon>
        <taxon>Papilionoideae</taxon>
        <taxon>50 kb inversion clade</taxon>
        <taxon>NPAAA clade</taxon>
        <taxon>Hologalegina</taxon>
        <taxon>IRL clade</taxon>
        <taxon>Fabeae</taxon>
        <taxon>Lathyrus</taxon>
    </lineage>
</organism>
<evidence type="ECO:0000313" key="8">
    <source>
        <dbReference type="Proteomes" id="UP001058974"/>
    </source>
</evidence>
<comment type="caution">
    <text evidence="7">The sequence shown here is derived from an EMBL/GenBank/DDBJ whole genome shotgun (WGS) entry which is preliminary data.</text>
</comment>
<dbReference type="InterPro" id="IPR036249">
    <property type="entry name" value="Thioredoxin-like_sf"/>
</dbReference>
<evidence type="ECO:0000256" key="4">
    <source>
        <dbReference type="PROSITE-ProRule" id="PRU00023"/>
    </source>
</evidence>
<dbReference type="SMART" id="SM00248">
    <property type="entry name" value="ANK"/>
    <property type="match status" value="6"/>
</dbReference>
<evidence type="ECO:0000256" key="5">
    <source>
        <dbReference type="SAM" id="MobiDB-lite"/>
    </source>
</evidence>
<dbReference type="Pfam" id="PF12796">
    <property type="entry name" value="Ank_2"/>
    <property type="match status" value="2"/>
</dbReference>
<dbReference type="InterPro" id="IPR002110">
    <property type="entry name" value="Ankyrin_rpt"/>
</dbReference>
<dbReference type="Gramene" id="Psat02G0083700-T1">
    <property type="protein sequence ID" value="KAI5433722.1"/>
    <property type="gene ID" value="KIW84_020837"/>
</dbReference>
<feature type="repeat" description="ANK" evidence="4">
    <location>
        <begin position="206"/>
        <end position="228"/>
    </location>
</feature>
<gene>
    <name evidence="7" type="ORF">KIW84_020837</name>
</gene>
<proteinExistence type="predicted"/>
<keyword evidence="3 4" id="KW-0040">ANK repeat</keyword>
<sequence length="367" mass="41410">MACSAPSASLLSSNPNTLFSPKFSSPRLSSLSIPNAPNSLPKLRTSLNRSSSSRRSFVVRASGELPLVGNSAPDFEAEAVFDQEFIKVKLSEYIGKKYVILFFYPLDFTFVCPTVENGNMDAVKLILDKGERDVKHIEGFSPLVAVVIMHNQEILRIILKHHPRWIHSKDKDNRLPLHYAASIGNFECVDLLHGLCKYCIIQRDNYGYFPIHVASYGGHVEVVKKLLQYYPEPSEMLDSCYERNILHIAAKHGKNDVICYIFQSEIPEHHKLTNQKENKGETPLHLAARSCHPSTVYYLVNDKNKRVNLDLVNKNNETALDIVNALYEHLTWTALKSAGAKQSPGKVRIHIESKPSDSNSQKLKRKS</sequence>
<dbReference type="PROSITE" id="PS50297">
    <property type="entry name" value="ANK_REP_REGION"/>
    <property type="match status" value="2"/>
</dbReference>
<feature type="domain" description="Alkyl hydroperoxide reductase subunit C/ Thiol specific antioxidant" evidence="6">
    <location>
        <begin position="68"/>
        <end position="115"/>
    </location>
</feature>
<dbReference type="Pfam" id="PF00578">
    <property type="entry name" value="AhpC-TSA"/>
    <property type="match status" value="1"/>
</dbReference>
<dbReference type="EMBL" id="JAMSHJ010000002">
    <property type="protein sequence ID" value="KAI5433722.1"/>
    <property type="molecule type" value="Genomic_DNA"/>
</dbReference>
<keyword evidence="8" id="KW-1185">Reference proteome</keyword>
<evidence type="ECO:0000256" key="3">
    <source>
        <dbReference type="ARBA" id="ARBA00023043"/>
    </source>
</evidence>
<dbReference type="PANTHER" id="PTHR24186:SF46">
    <property type="entry name" value="PROTEIN ACCELERATED CELL DEATH 6-LIKE"/>
    <property type="match status" value="1"/>
</dbReference>
<dbReference type="SUPFAM" id="SSF52833">
    <property type="entry name" value="Thioredoxin-like"/>
    <property type="match status" value="1"/>
</dbReference>
<dbReference type="SUPFAM" id="SSF48403">
    <property type="entry name" value="Ankyrin repeat"/>
    <property type="match status" value="1"/>
</dbReference>
<evidence type="ECO:0000313" key="7">
    <source>
        <dbReference type="EMBL" id="KAI5433722.1"/>
    </source>
</evidence>
<evidence type="ECO:0000259" key="6">
    <source>
        <dbReference type="Pfam" id="PF00578"/>
    </source>
</evidence>
<keyword evidence="7" id="KW-0238">DNA-binding</keyword>